<name>A0AAE9BZS5_9CAUD</name>
<reference evidence="3 4" key="1">
    <citation type="submission" date="2021-09" db="EMBL/GenBank/DDBJ databases">
        <title>Complete genome sequence of Fifi44.</title>
        <authorList>
            <person name="Kim S.G."/>
            <person name="Park J."/>
            <person name="Roh E."/>
        </authorList>
    </citation>
    <scope>NUCLEOTIDE SEQUENCE [LARGE SCALE GENOMIC DNA]</scope>
</reference>
<evidence type="ECO:0000313" key="3">
    <source>
        <dbReference type="EMBL" id="UCR74937.1"/>
    </source>
</evidence>
<feature type="domain" description="Phage protein Gp138 N-terminal" evidence="2">
    <location>
        <begin position="17"/>
        <end position="99"/>
    </location>
</feature>
<dbReference type="Gene3D" id="2.40.50.230">
    <property type="entry name" value="Gp5 N-terminal domain"/>
    <property type="match status" value="1"/>
</dbReference>
<accession>A0AAE9BZS5</accession>
<evidence type="ECO:0000256" key="1">
    <source>
        <dbReference type="SAM" id="MobiDB-lite"/>
    </source>
</evidence>
<dbReference type="InterPro" id="IPR037026">
    <property type="entry name" value="Vgr_OB-fold_dom_sf"/>
</dbReference>
<dbReference type="Proteomes" id="UP000827644">
    <property type="component" value="Segment"/>
</dbReference>
<evidence type="ECO:0000313" key="4">
    <source>
        <dbReference type="Proteomes" id="UP000827644"/>
    </source>
</evidence>
<protein>
    <submittedName>
        <fullName evidence="3">Baseplate assembly protein</fullName>
    </submittedName>
</protein>
<keyword evidence="4" id="KW-1185">Reference proteome</keyword>
<dbReference type="InterPro" id="IPR041599">
    <property type="entry name" value="Gp138_N"/>
</dbReference>
<feature type="region of interest" description="Disordered" evidence="1">
    <location>
        <begin position="237"/>
        <end position="258"/>
    </location>
</feature>
<organism evidence="3 4">
    <name type="scientific">Erwinia phage Fifi44</name>
    <dbReference type="NCBI Taxonomy" id="2876597"/>
    <lineage>
        <taxon>Viruses</taxon>
        <taxon>Duplodnaviria</taxon>
        <taxon>Heunggongvirae</taxon>
        <taxon>Uroviricota</taxon>
        <taxon>Caudoviricetes</taxon>
        <taxon>Chaseviridae</taxon>
        <taxon>Cleopatravirinae</taxon>
        <taxon>Fifivirus</taxon>
        <taxon>Fifivirus fifi44</taxon>
    </lineage>
</organism>
<sequence>MGSQNNTRAPDINTGYPGFAYNFDADTQTCEVQLAIENLFIGMQQPYALVPKSRLKNVTVQFTQGGGWSLTHPVPDGTPVWVHFAQRGIAHWQVEGKDSAGLINGKPAPAFSQLYSINAASCTVGNQPIPKAIKAFNNGVAEFRNADRSQRVTLNESGGINIVANSAKIIVNKDGTIELDSPTEAIVKAPKITLDGDTTVTKSLTVQGGASISGGTGQTFKVTGNVEHLGSYSLNGIKVDGHNHTNPEGGNVGPMKNG</sequence>
<dbReference type="EMBL" id="OK073976">
    <property type="protein sequence ID" value="UCR74937.1"/>
    <property type="molecule type" value="Genomic_DNA"/>
</dbReference>
<gene>
    <name evidence="3" type="ORF">Fifi44_00068</name>
</gene>
<dbReference type="Pfam" id="PF18352">
    <property type="entry name" value="Gp138_N"/>
    <property type="match status" value="1"/>
</dbReference>
<evidence type="ECO:0000259" key="2">
    <source>
        <dbReference type="Pfam" id="PF18352"/>
    </source>
</evidence>
<proteinExistence type="predicted"/>